<dbReference type="Proteomes" id="UP000294506">
    <property type="component" value="Unassembled WGS sequence"/>
</dbReference>
<dbReference type="EMBL" id="SOAN01000002">
    <property type="protein sequence ID" value="TDS86938.1"/>
    <property type="molecule type" value="Genomic_DNA"/>
</dbReference>
<dbReference type="SUPFAM" id="SSF48613">
    <property type="entry name" value="Heme oxygenase-like"/>
    <property type="match status" value="1"/>
</dbReference>
<dbReference type="SMART" id="SM01236">
    <property type="entry name" value="Haem_oxygenase_2"/>
    <property type="match status" value="1"/>
</dbReference>
<protein>
    <submittedName>
        <fullName evidence="1">Heme oxygenase-like protein</fullName>
    </submittedName>
</protein>
<dbReference type="Gene3D" id="1.20.910.10">
    <property type="entry name" value="Heme oxygenase-like"/>
    <property type="match status" value="1"/>
</dbReference>
<proteinExistence type="predicted"/>
<comment type="caution">
    <text evidence="1">The sequence shown here is derived from an EMBL/GenBank/DDBJ whole genome shotgun (WGS) entry which is preliminary data.</text>
</comment>
<gene>
    <name evidence="1" type="ORF">EV640_102233</name>
</gene>
<keyword evidence="2" id="KW-1185">Reference proteome</keyword>
<dbReference type="AlphaFoldDB" id="A0A4R7G6K6"/>
<dbReference type="Pfam" id="PF14518">
    <property type="entry name" value="Haem_oxygenas_2"/>
    <property type="match status" value="1"/>
</dbReference>
<reference evidence="1 2" key="1">
    <citation type="submission" date="2019-03" db="EMBL/GenBank/DDBJ databases">
        <title>Genomic Encyclopedia of Type Strains, Phase III (KMG-III): the genomes of soil and plant-associated and newly described type strains.</title>
        <authorList>
            <person name="Whitman W."/>
        </authorList>
    </citation>
    <scope>NUCLEOTIDE SEQUENCE [LARGE SCALE GENOMIC DNA]</scope>
    <source>
        <strain evidence="1 2">DSM 27373</strain>
    </source>
</reference>
<evidence type="ECO:0000313" key="1">
    <source>
        <dbReference type="EMBL" id="TDS86938.1"/>
    </source>
</evidence>
<sequence>MDAKLYLPIFCCLADVTRKGSEPMLSPQGRGALSEAVLESMRSGKTSHLVDAPEPDGAEDAQLALWVLYEQHYRGFEDVSGELEWDPHLISVRRGLEQDFERTLRARMPEVPREGDFAETFFAFVAEHDGPSLATHVQRKATEDQVRELLRHRSIYHLKESDHTTWVIPRLSDRVKAAVMELQFDEYGDGDPNRLHAHLFRRGLADSGLDSGYGAYIDEAPLEVLEENNAMSLFGLNRRLRAASLGFLAAFEATSSGPSRRMAGGLERLGFPASMIGYYTEHVEADAVHEQLAVRTICGALLEEEPELHDDVYLGAWTSLDLEDRYAARMLKQWAA</sequence>
<evidence type="ECO:0000313" key="2">
    <source>
        <dbReference type="Proteomes" id="UP000294506"/>
    </source>
</evidence>
<name>A0A4R7G6K6_9MICC</name>
<organism evidence="1 2">
    <name type="scientific">Nesterenkonia aurantiaca</name>
    <dbReference type="NCBI Taxonomy" id="1436010"/>
    <lineage>
        <taxon>Bacteria</taxon>
        <taxon>Bacillati</taxon>
        <taxon>Actinomycetota</taxon>
        <taxon>Actinomycetes</taxon>
        <taxon>Micrococcales</taxon>
        <taxon>Micrococcaceae</taxon>
        <taxon>Nesterenkonia</taxon>
    </lineage>
</organism>
<accession>A0A4R7G6K6</accession>
<dbReference type="InterPro" id="IPR016084">
    <property type="entry name" value="Haem_Oase-like_multi-hlx"/>
</dbReference>